<dbReference type="HOGENOM" id="CLU_2426718_0_0_1"/>
<organism evidence="1 2">
    <name type="scientific">Botryobasidium botryosum (strain FD-172 SS1)</name>
    <dbReference type="NCBI Taxonomy" id="930990"/>
    <lineage>
        <taxon>Eukaryota</taxon>
        <taxon>Fungi</taxon>
        <taxon>Dikarya</taxon>
        <taxon>Basidiomycota</taxon>
        <taxon>Agaricomycotina</taxon>
        <taxon>Agaricomycetes</taxon>
        <taxon>Cantharellales</taxon>
        <taxon>Botryobasidiaceae</taxon>
        <taxon>Botryobasidium</taxon>
    </lineage>
</organism>
<gene>
    <name evidence="1" type="ORF">BOTBODRAFT_410545</name>
</gene>
<accession>A0A067MDK6</accession>
<dbReference type="InParanoid" id="A0A067MDK6"/>
<evidence type="ECO:0000313" key="2">
    <source>
        <dbReference type="Proteomes" id="UP000027195"/>
    </source>
</evidence>
<reference evidence="2" key="1">
    <citation type="journal article" date="2014" name="Proc. Natl. Acad. Sci. U.S.A.">
        <title>Extensive sampling of basidiomycete genomes demonstrates inadequacy of the white-rot/brown-rot paradigm for wood decay fungi.</title>
        <authorList>
            <person name="Riley R."/>
            <person name="Salamov A.A."/>
            <person name="Brown D.W."/>
            <person name="Nagy L.G."/>
            <person name="Floudas D."/>
            <person name="Held B.W."/>
            <person name="Levasseur A."/>
            <person name="Lombard V."/>
            <person name="Morin E."/>
            <person name="Otillar R."/>
            <person name="Lindquist E.A."/>
            <person name="Sun H."/>
            <person name="LaButti K.M."/>
            <person name="Schmutz J."/>
            <person name="Jabbour D."/>
            <person name="Luo H."/>
            <person name="Baker S.E."/>
            <person name="Pisabarro A.G."/>
            <person name="Walton J.D."/>
            <person name="Blanchette R.A."/>
            <person name="Henrissat B."/>
            <person name="Martin F."/>
            <person name="Cullen D."/>
            <person name="Hibbett D.S."/>
            <person name="Grigoriev I.V."/>
        </authorList>
    </citation>
    <scope>NUCLEOTIDE SEQUENCE [LARGE SCALE GENOMIC DNA]</scope>
    <source>
        <strain evidence="2">FD-172 SS1</strain>
    </source>
</reference>
<dbReference type="Proteomes" id="UP000027195">
    <property type="component" value="Unassembled WGS sequence"/>
</dbReference>
<dbReference type="AlphaFoldDB" id="A0A067MDK6"/>
<sequence length="91" mass="9960">MTSESVGLLSATHLRLSASSLALNILGSSATHGRTTEFNAPLHSCSHSFNRPSTPRTHAPLLPPRASCFDRAHSNYRVSFRDNFSLQSMTF</sequence>
<proteinExistence type="predicted"/>
<name>A0A067MDK6_BOTB1</name>
<protein>
    <submittedName>
        <fullName evidence="1">Uncharacterized protein</fullName>
    </submittedName>
</protein>
<dbReference type="EMBL" id="KL198048">
    <property type="protein sequence ID" value="KDQ12785.1"/>
    <property type="molecule type" value="Genomic_DNA"/>
</dbReference>
<evidence type="ECO:0000313" key="1">
    <source>
        <dbReference type="EMBL" id="KDQ12785.1"/>
    </source>
</evidence>
<keyword evidence="2" id="KW-1185">Reference proteome</keyword>